<gene>
    <name evidence="1" type="ORF">Gorai_011126</name>
</gene>
<dbReference type="GO" id="GO:0003700">
    <property type="term" value="F:DNA-binding transcription factor activity"/>
    <property type="evidence" value="ECO:0007669"/>
    <property type="project" value="InterPro"/>
</dbReference>
<feature type="non-terminal residue" evidence="1">
    <location>
        <position position="1"/>
    </location>
</feature>
<dbReference type="InterPro" id="IPR044830">
    <property type="entry name" value="HD-Zip_III"/>
</dbReference>
<evidence type="ECO:0000313" key="2">
    <source>
        <dbReference type="Proteomes" id="UP000593578"/>
    </source>
</evidence>
<evidence type="ECO:0000313" key="1">
    <source>
        <dbReference type="EMBL" id="MBA0594214.1"/>
    </source>
</evidence>
<name>A0A7J8PY39_GOSRA</name>
<accession>A0A7J8PY39</accession>
<dbReference type="AlphaFoldDB" id="A0A7J8PY39"/>
<proteinExistence type="predicted"/>
<reference evidence="1 2" key="1">
    <citation type="journal article" date="2019" name="Genome Biol. Evol.">
        <title>Insights into the evolution of the New World diploid cottons (Gossypium, subgenus Houzingenia) based on genome sequencing.</title>
        <authorList>
            <person name="Grover C.E."/>
            <person name="Arick M.A. 2nd"/>
            <person name="Thrash A."/>
            <person name="Conover J.L."/>
            <person name="Sanders W.S."/>
            <person name="Peterson D.G."/>
            <person name="Frelichowski J.E."/>
            <person name="Scheffler J.A."/>
            <person name="Scheffler B.E."/>
            <person name="Wendel J.F."/>
        </authorList>
    </citation>
    <scope>NUCLEOTIDE SEQUENCE [LARGE SCALE GENOMIC DNA]</scope>
    <source>
        <strain evidence="1">8</strain>
        <tissue evidence="1">Leaf</tissue>
    </source>
</reference>
<protein>
    <recommendedName>
        <fullName evidence="3">START domain-containing protein</fullName>
    </recommendedName>
</protein>
<comment type="caution">
    <text evidence="1">The sequence shown here is derived from an EMBL/GenBank/DDBJ whole genome shotgun (WGS) entry which is preliminary data.</text>
</comment>
<sequence length="154" mass="16731">MLGGIISNLLLQNCLDINLYIVQALRHLRQISQEISQPNVTGWGRRPAALRALSQKLNKGFNEAVNGFADEGWSMLESDGVDDVTLLVNSSPSKMMGINLSYGNGFPSMGNAILCAKASMLLQNVPPAILLRFLREHRSEWADSGIDAYSAAAV</sequence>
<organism evidence="1 2">
    <name type="scientific">Gossypium raimondii</name>
    <name type="common">Peruvian cotton</name>
    <name type="synonym">Gossypium klotzschianum subsp. raimondii</name>
    <dbReference type="NCBI Taxonomy" id="29730"/>
    <lineage>
        <taxon>Eukaryota</taxon>
        <taxon>Viridiplantae</taxon>
        <taxon>Streptophyta</taxon>
        <taxon>Embryophyta</taxon>
        <taxon>Tracheophyta</taxon>
        <taxon>Spermatophyta</taxon>
        <taxon>Magnoliopsida</taxon>
        <taxon>eudicotyledons</taxon>
        <taxon>Gunneridae</taxon>
        <taxon>Pentapetalae</taxon>
        <taxon>rosids</taxon>
        <taxon>malvids</taxon>
        <taxon>Malvales</taxon>
        <taxon>Malvaceae</taxon>
        <taxon>Malvoideae</taxon>
        <taxon>Gossypium</taxon>
    </lineage>
</organism>
<dbReference type="PANTHER" id="PTHR45950">
    <property type="entry name" value="HOMEOBOX-LEUCINE ZIPPER PROTEIN ATHB-14"/>
    <property type="match status" value="1"/>
</dbReference>
<dbReference type="EMBL" id="JABEZZ010000009">
    <property type="protein sequence ID" value="MBA0594214.1"/>
    <property type="molecule type" value="Genomic_DNA"/>
</dbReference>
<dbReference type="Proteomes" id="UP000593578">
    <property type="component" value="Unassembled WGS sequence"/>
</dbReference>
<evidence type="ECO:0008006" key="3">
    <source>
        <dbReference type="Google" id="ProtNLM"/>
    </source>
</evidence>
<dbReference type="PANTHER" id="PTHR45950:SF6">
    <property type="entry name" value="HOMEOBOX-LEUCINE ZIPPER PROTEIN ATHB-8"/>
    <property type="match status" value="1"/>
</dbReference>